<dbReference type="KEGG" id="pmar:B0X71_20310"/>
<accession>A0A1Q2L4W3</accession>
<organism evidence="1 2">
    <name type="scientific">Planococcus lenghuensis</name>
    <dbReference type="NCBI Taxonomy" id="2213202"/>
    <lineage>
        <taxon>Bacteria</taxon>
        <taxon>Bacillati</taxon>
        <taxon>Bacillota</taxon>
        <taxon>Bacilli</taxon>
        <taxon>Bacillales</taxon>
        <taxon>Caryophanaceae</taxon>
        <taxon>Planococcus</taxon>
    </lineage>
</organism>
<dbReference type="AlphaFoldDB" id="A0A1Q2L4W3"/>
<reference evidence="1 2" key="1">
    <citation type="submission" date="2017-02" db="EMBL/GenBank/DDBJ databases">
        <title>The complete genomic sequence of a novel cold adapted crude oil-degrading bacterium Planococcus qaidamina Y42.</title>
        <authorList>
            <person name="Yang R."/>
        </authorList>
    </citation>
    <scope>NUCLEOTIDE SEQUENCE [LARGE SCALE GENOMIC DNA]</scope>
    <source>
        <strain evidence="1 2">Y42</strain>
        <plasmid evidence="1 2">unnamed1</plasmid>
    </source>
</reference>
<keyword evidence="2" id="KW-1185">Reference proteome</keyword>
<keyword evidence="1" id="KW-0614">Plasmid</keyword>
<dbReference type="EMBL" id="CP019641">
    <property type="protein sequence ID" value="AQQ55495.1"/>
    <property type="molecule type" value="Genomic_DNA"/>
</dbReference>
<gene>
    <name evidence="1" type="ORF">B0X71_20310</name>
</gene>
<evidence type="ECO:0000313" key="1">
    <source>
        <dbReference type="EMBL" id="AQQ55495.1"/>
    </source>
</evidence>
<dbReference type="RefSeq" id="WP_077591346.1">
    <property type="nucleotide sequence ID" value="NZ_CP019641.1"/>
</dbReference>
<protein>
    <submittedName>
        <fullName evidence="1">Uncharacterized protein</fullName>
    </submittedName>
</protein>
<geneLocation type="plasmid" evidence="1 2">
    <name>unnamed1</name>
</geneLocation>
<dbReference type="Proteomes" id="UP000188184">
    <property type="component" value="Plasmid unnamed1"/>
</dbReference>
<evidence type="ECO:0000313" key="2">
    <source>
        <dbReference type="Proteomes" id="UP000188184"/>
    </source>
</evidence>
<proteinExistence type="predicted"/>
<name>A0A1Q2L4W3_9BACL</name>
<sequence>MPPDIILTKTDFEQTNWQELIDIVETKECFFYKKVFDRKIEEATEQESEVPEIFMARQRHAIC</sequence>